<dbReference type="eggNOG" id="COG0037">
    <property type="taxonomic scope" value="Bacteria"/>
</dbReference>
<comment type="subcellular location">
    <subcellularLocation>
        <location evidence="6">Cytoplasm</location>
    </subcellularLocation>
</comment>
<dbReference type="HAMAP" id="MF_01161">
    <property type="entry name" value="tRNA_Ile_lys_synt"/>
    <property type="match status" value="1"/>
</dbReference>
<dbReference type="RefSeq" id="WP_013162605.1">
    <property type="nucleotide sequence ID" value="NC_014216.1"/>
</dbReference>
<dbReference type="GO" id="GO:0005524">
    <property type="term" value="F:ATP binding"/>
    <property type="evidence" value="ECO:0007669"/>
    <property type="project" value="UniProtKB-UniRule"/>
</dbReference>
<dbReference type="Pfam" id="PF01171">
    <property type="entry name" value="ATP_bind_3"/>
    <property type="match status" value="1"/>
</dbReference>
<dbReference type="STRING" id="589865.DaAHT2_0368"/>
<keyword evidence="3 6" id="KW-0547">Nucleotide-binding</keyword>
<comment type="similarity">
    <text evidence="6">Belongs to the tRNA(Ile)-lysidine synthase family.</text>
</comment>
<keyword evidence="4 6" id="KW-0067">ATP-binding</keyword>
<evidence type="ECO:0000256" key="7">
    <source>
        <dbReference type="SAM" id="MobiDB-lite"/>
    </source>
</evidence>
<keyword evidence="2 6" id="KW-0819">tRNA processing</keyword>
<feature type="compositionally biased region" description="Basic and acidic residues" evidence="7">
    <location>
        <begin position="323"/>
        <end position="332"/>
    </location>
</feature>
<evidence type="ECO:0000256" key="3">
    <source>
        <dbReference type="ARBA" id="ARBA00022741"/>
    </source>
</evidence>
<dbReference type="EMBL" id="CP001940">
    <property type="protein sequence ID" value="ADH85074.1"/>
    <property type="molecule type" value="Genomic_DNA"/>
</dbReference>
<dbReference type="InterPro" id="IPR011063">
    <property type="entry name" value="TilS/TtcA_N"/>
</dbReference>
<organism evidence="9 10">
    <name type="scientific">Desulfurivibrio alkaliphilus (strain DSM 19089 / UNIQEM U267 / AHT2)</name>
    <dbReference type="NCBI Taxonomy" id="589865"/>
    <lineage>
        <taxon>Bacteria</taxon>
        <taxon>Pseudomonadati</taxon>
        <taxon>Thermodesulfobacteriota</taxon>
        <taxon>Desulfobulbia</taxon>
        <taxon>Desulfobulbales</taxon>
        <taxon>Desulfobulbaceae</taxon>
        <taxon>Desulfurivibrio</taxon>
    </lineage>
</organism>
<dbReference type="NCBIfam" id="TIGR02432">
    <property type="entry name" value="lysidine_TilS_N"/>
    <property type="match status" value="1"/>
</dbReference>
<evidence type="ECO:0000256" key="6">
    <source>
        <dbReference type="HAMAP-Rule" id="MF_01161"/>
    </source>
</evidence>
<comment type="catalytic activity">
    <reaction evidence="5 6">
        <text>cytidine(34) in tRNA(Ile2) + L-lysine + ATP = lysidine(34) in tRNA(Ile2) + AMP + diphosphate + H(+)</text>
        <dbReference type="Rhea" id="RHEA:43744"/>
        <dbReference type="Rhea" id="RHEA-COMP:10625"/>
        <dbReference type="Rhea" id="RHEA-COMP:10670"/>
        <dbReference type="ChEBI" id="CHEBI:15378"/>
        <dbReference type="ChEBI" id="CHEBI:30616"/>
        <dbReference type="ChEBI" id="CHEBI:32551"/>
        <dbReference type="ChEBI" id="CHEBI:33019"/>
        <dbReference type="ChEBI" id="CHEBI:82748"/>
        <dbReference type="ChEBI" id="CHEBI:83665"/>
        <dbReference type="ChEBI" id="CHEBI:456215"/>
        <dbReference type="EC" id="6.3.4.19"/>
    </reaction>
</comment>
<dbReference type="GO" id="GO:0006400">
    <property type="term" value="P:tRNA modification"/>
    <property type="evidence" value="ECO:0007669"/>
    <property type="project" value="UniProtKB-UniRule"/>
</dbReference>
<dbReference type="PANTHER" id="PTHR43033">
    <property type="entry name" value="TRNA(ILE)-LYSIDINE SYNTHASE-RELATED"/>
    <property type="match status" value="1"/>
</dbReference>
<name>D6YZR7_DESAT</name>
<keyword evidence="6" id="KW-0963">Cytoplasm</keyword>
<dbReference type="InterPro" id="IPR012795">
    <property type="entry name" value="tRNA_Ile_lys_synt_N"/>
</dbReference>
<dbReference type="Gene3D" id="1.20.59.20">
    <property type="match status" value="1"/>
</dbReference>
<comment type="function">
    <text evidence="6">Ligates lysine onto the cytidine present at position 34 of the AUA codon-specific tRNA(Ile) that contains the anticodon CAU, in an ATP-dependent manner. Cytidine is converted to lysidine, thus changing the amino acid specificity of the tRNA from methionine to isoleucine.</text>
</comment>
<comment type="domain">
    <text evidence="6">The N-terminal region contains the highly conserved SGGXDS motif, predicted to be a P-loop motif involved in ATP binding.</text>
</comment>
<dbReference type="KEGG" id="dak:DaAHT2_0368"/>
<dbReference type="SUPFAM" id="SSF82829">
    <property type="entry name" value="MesJ substrate recognition domain-like"/>
    <property type="match status" value="1"/>
</dbReference>
<dbReference type="InterPro" id="IPR014729">
    <property type="entry name" value="Rossmann-like_a/b/a_fold"/>
</dbReference>
<proteinExistence type="inferred from homology"/>
<dbReference type="Gene3D" id="3.40.50.620">
    <property type="entry name" value="HUPs"/>
    <property type="match status" value="1"/>
</dbReference>
<evidence type="ECO:0000256" key="1">
    <source>
        <dbReference type="ARBA" id="ARBA00022598"/>
    </source>
</evidence>
<dbReference type="PANTHER" id="PTHR43033:SF1">
    <property type="entry name" value="TRNA(ILE)-LYSIDINE SYNTHASE-RELATED"/>
    <property type="match status" value="1"/>
</dbReference>
<dbReference type="AlphaFoldDB" id="D6YZR7"/>
<feature type="binding site" evidence="6">
    <location>
        <begin position="29"/>
        <end position="34"/>
    </location>
    <ligand>
        <name>ATP</name>
        <dbReference type="ChEBI" id="CHEBI:30616"/>
    </ligand>
</feature>
<evidence type="ECO:0000313" key="10">
    <source>
        <dbReference type="Proteomes" id="UP000001508"/>
    </source>
</evidence>
<keyword evidence="10" id="KW-1185">Reference proteome</keyword>
<sequence>MHPLEKKVKKSIAGHRLIAAGELVVVGTSGGPDSMALLYALKTLSAAMHFNLLAVYVDHGLRPEESREEEQLMAAVAAALEIPWRGGRVAVRDYARQQGLSLEHAARELRYRFFAQVAAETGAAKIAVAHTADDQAEELLLRLLRGTARGGLSGMAPLARGRIIRPLLAVSKAEVLAYLAQRNIAFARDSSNQDLRFVRNRVRLELVPWLKQRFNPRLRETLCHTATVLQDEEELLAAMADEAYRQARVAGEPAKAALTLSLPFFAAQPRALQRRLLEMALLELQLKPAGRQIEQLLHGADRGGKGVIGHLAGGVTVYKDAKSLRFHREAPGPRRRPPASGKSTNQP</sequence>
<feature type="region of interest" description="Disordered" evidence="7">
    <location>
        <begin position="323"/>
        <end position="347"/>
    </location>
</feature>
<dbReference type="FunCoup" id="D6YZR7">
    <property type="interactions" value="282"/>
</dbReference>
<evidence type="ECO:0000256" key="5">
    <source>
        <dbReference type="ARBA" id="ARBA00048539"/>
    </source>
</evidence>
<protein>
    <recommendedName>
        <fullName evidence="6">tRNA(Ile)-lysidine synthase</fullName>
        <ecNumber evidence="6">6.3.4.19</ecNumber>
    </recommendedName>
    <alternativeName>
        <fullName evidence="6">tRNA(Ile)-2-lysyl-cytidine synthase</fullName>
    </alternativeName>
    <alternativeName>
        <fullName evidence="6">tRNA(Ile)-lysidine synthetase</fullName>
    </alternativeName>
</protein>
<reference evidence="10" key="1">
    <citation type="submission" date="2010-02" db="EMBL/GenBank/DDBJ databases">
        <title>Complete sequence of Desulfurivibrio alkaliphilus AHT2.</title>
        <authorList>
            <consortium name="US DOE Joint Genome Institute"/>
            <person name="Pitluck S."/>
            <person name="Chertkov O."/>
            <person name="Detter J.C."/>
            <person name="Han C."/>
            <person name="Tapia R."/>
            <person name="Larimer F."/>
            <person name="Land M."/>
            <person name="Hauser L."/>
            <person name="Kyrpides N."/>
            <person name="Mikhailova N."/>
            <person name="Sorokin D.Y."/>
            <person name="Muyzer G."/>
            <person name="Woyke T."/>
        </authorList>
    </citation>
    <scope>NUCLEOTIDE SEQUENCE [LARGE SCALE GENOMIC DNA]</scope>
    <source>
        <strain evidence="10">DSM 19089 / UNIQEM U267 / AHT2</strain>
    </source>
</reference>
<dbReference type="InterPro" id="IPR012094">
    <property type="entry name" value="tRNA_Ile_lys_synt"/>
</dbReference>
<dbReference type="HOGENOM" id="CLU_018869_0_0_7"/>
<evidence type="ECO:0000313" key="9">
    <source>
        <dbReference type="EMBL" id="ADH85074.1"/>
    </source>
</evidence>
<evidence type="ECO:0000256" key="2">
    <source>
        <dbReference type="ARBA" id="ARBA00022694"/>
    </source>
</evidence>
<dbReference type="EC" id="6.3.4.19" evidence="6"/>
<dbReference type="InParanoid" id="D6YZR7"/>
<dbReference type="SUPFAM" id="SSF52402">
    <property type="entry name" value="Adenine nucleotide alpha hydrolases-like"/>
    <property type="match status" value="1"/>
</dbReference>
<dbReference type="Proteomes" id="UP000001508">
    <property type="component" value="Chromosome"/>
</dbReference>
<dbReference type="CDD" id="cd01992">
    <property type="entry name" value="TilS_N"/>
    <property type="match status" value="1"/>
</dbReference>
<evidence type="ECO:0000259" key="8">
    <source>
        <dbReference type="Pfam" id="PF01171"/>
    </source>
</evidence>
<accession>D6YZR7</accession>
<feature type="domain" description="tRNA(Ile)-lysidine/2-thiocytidine synthase N-terminal" evidence="8">
    <location>
        <begin position="24"/>
        <end position="204"/>
    </location>
</feature>
<dbReference type="GO" id="GO:0005737">
    <property type="term" value="C:cytoplasm"/>
    <property type="evidence" value="ECO:0007669"/>
    <property type="project" value="UniProtKB-SubCell"/>
</dbReference>
<dbReference type="GO" id="GO:0032267">
    <property type="term" value="F:tRNA(Ile)-lysidine synthase activity"/>
    <property type="evidence" value="ECO:0007669"/>
    <property type="project" value="UniProtKB-EC"/>
</dbReference>
<keyword evidence="1 6" id="KW-0436">Ligase</keyword>
<evidence type="ECO:0000256" key="4">
    <source>
        <dbReference type="ARBA" id="ARBA00022840"/>
    </source>
</evidence>
<gene>
    <name evidence="6" type="primary">tilS</name>
    <name evidence="9" type="ordered locus">DaAHT2_0368</name>
</gene>
<dbReference type="OrthoDB" id="9807403at2"/>